<dbReference type="InterPro" id="IPR018911">
    <property type="entry name" value="Gmad2_Ig-like_dom"/>
</dbReference>
<feature type="domain" description="Bacterial spore germination immunoglobulin-like" evidence="1">
    <location>
        <begin position="79"/>
        <end position="150"/>
    </location>
</feature>
<dbReference type="EMBL" id="JAEQBW010000001">
    <property type="protein sequence ID" value="MBK6263959.1"/>
    <property type="molecule type" value="Genomic_DNA"/>
</dbReference>
<accession>A0A934WVY6</accession>
<dbReference type="Pfam" id="PF10648">
    <property type="entry name" value="Gmad2"/>
    <property type="match status" value="1"/>
</dbReference>
<organism evidence="2 3">
    <name type="scientific">Marivirga aurantiaca</name>
    <dbReference type="NCBI Taxonomy" id="2802615"/>
    <lineage>
        <taxon>Bacteria</taxon>
        <taxon>Pseudomonadati</taxon>
        <taxon>Bacteroidota</taxon>
        <taxon>Cytophagia</taxon>
        <taxon>Cytophagales</taxon>
        <taxon>Marivirgaceae</taxon>
        <taxon>Marivirga</taxon>
    </lineage>
</organism>
<evidence type="ECO:0000259" key="1">
    <source>
        <dbReference type="Pfam" id="PF10648"/>
    </source>
</evidence>
<protein>
    <submittedName>
        <fullName evidence="2">Gmad2 immunoglobulin-like domain-containing protein</fullName>
    </submittedName>
</protein>
<comment type="caution">
    <text evidence="2">The sequence shown here is derived from an EMBL/GenBank/DDBJ whole genome shotgun (WGS) entry which is preliminary data.</text>
</comment>
<name>A0A934WVY6_9BACT</name>
<evidence type="ECO:0000313" key="3">
    <source>
        <dbReference type="Proteomes" id="UP000611723"/>
    </source>
</evidence>
<dbReference type="Proteomes" id="UP000611723">
    <property type="component" value="Unassembled WGS sequence"/>
</dbReference>
<sequence>MNQNYQNILMKGACLMIAITFLIGCNANQSQKESTTRTDSVNVQPKVEQDIEEPLSSAEEKVFSNERFKDVTVERIGEHKFTIEGKAQIFEANFGWVVEDGHDELQKGHEMTDAGAPEWGDFKFTIDVKKKRENSSLHLILFESSAKDGSRQHELFIPLY</sequence>
<dbReference type="AlphaFoldDB" id="A0A934WVY6"/>
<reference evidence="2" key="1">
    <citation type="submission" date="2021-01" db="EMBL/GenBank/DDBJ databases">
        <title>Marivirga aurantiaca sp. nov., isolated from intertidal surface sediments.</title>
        <authorList>
            <person name="Zhang M."/>
        </authorList>
    </citation>
    <scope>NUCLEOTIDE SEQUENCE</scope>
    <source>
        <strain evidence="2">S37H4</strain>
    </source>
</reference>
<evidence type="ECO:0000313" key="2">
    <source>
        <dbReference type="EMBL" id="MBK6263959.1"/>
    </source>
</evidence>
<keyword evidence="3" id="KW-1185">Reference proteome</keyword>
<proteinExistence type="predicted"/>
<dbReference type="RefSeq" id="WP_201429639.1">
    <property type="nucleotide sequence ID" value="NZ_JAEQBW010000001.1"/>
</dbReference>
<gene>
    <name evidence="2" type="ORF">JKA74_02830</name>
</gene>